<evidence type="ECO:0000313" key="2">
    <source>
        <dbReference type="EMBL" id="REE88977.1"/>
    </source>
</evidence>
<dbReference type="EMBL" id="QTTN01000007">
    <property type="protein sequence ID" value="REE88977.1"/>
    <property type="molecule type" value="Genomic_DNA"/>
</dbReference>
<sequence>MPEVIGVTSWLLAGWYWGDWRNWKKYESTILFMIFVDTLYYYSSIDHRLWSLEPQPPFRSEIIALLGEYAVFVSAILMFLGRFPSGTRRGWLWTIFWIALFSLNEWALLLTGTFSYDNGWTLLDSILFCCIMFPMLRLHQKRTLLAYALSVPICIFYICYYDIPIR</sequence>
<proteinExistence type="predicted"/>
<reference evidence="2 3" key="1">
    <citation type="submission" date="2018-08" db="EMBL/GenBank/DDBJ databases">
        <title>Genomic Encyclopedia of Type Strains, Phase III (KMG-III): the genomes of soil and plant-associated and newly described type strains.</title>
        <authorList>
            <person name="Whitman W."/>
        </authorList>
    </citation>
    <scope>NUCLEOTIDE SEQUENCE [LARGE SCALE GENOMIC DNA]</scope>
    <source>
        <strain evidence="2 3">CGMCC 1.10966</strain>
    </source>
</reference>
<accession>A0A3D9S747</accession>
<feature type="transmembrane region" description="Helical" evidence="1">
    <location>
        <begin position="120"/>
        <end position="137"/>
    </location>
</feature>
<keyword evidence="3" id="KW-1185">Reference proteome</keyword>
<organism evidence="2 3">
    <name type="scientific">Paenibacillus taihuensis</name>
    <dbReference type="NCBI Taxonomy" id="1156355"/>
    <lineage>
        <taxon>Bacteria</taxon>
        <taxon>Bacillati</taxon>
        <taxon>Bacillota</taxon>
        <taxon>Bacilli</taxon>
        <taxon>Bacillales</taxon>
        <taxon>Paenibacillaceae</taxon>
        <taxon>Paenibacillus</taxon>
    </lineage>
</organism>
<comment type="caution">
    <text evidence="2">The sequence shown here is derived from an EMBL/GenBank/DDBJ whole genome shotgun (WGS) entry which is preliminary data.</text>
</comment>
<dbReference type="AlphaFoldDB" id="A0A3D9S747"/>
<feature type="transmembrane region" description="Helical" evidence="1">
    <location>
        <begin position="62"/>
        <end position="80"/>
    </location>
</feature>
<keyword evidence="1" id="KW-0472">Membrane</keyword>
<keyword evidence="1" id="KW-0812">Transmembrane</keyword>
<evidence type="ECO:0000313" key="3">
    <source>
        <dbReference type="Proteomes" id="UP000256304"/>
    </source>
</evidence>
<dbReference type="NCBIfam" id="NF041644">
    <property type="entry name" value="CBO0543_fam"/>
    <property type="match status" value="1"/>
</dbReference>
<protein>
    <submittedName>
        <fullName evidence="2">Uncharacterized protein</fullName>
    </submittedName>
</protein>
<name>A0A3D9S747_9BACL</name>
<feature type="transmembrane region" description="Helical" evidence="1">
    <location>
        <begin position="144"/>
        <end position="163"/>
    </location>
</feature>
<keyword evidence="1" id="KW-1133">Transmembrane helix</keyword>
<feature type="transmembrane region" description="Helical" evidence="1">
    <location>
        <begin position="92"/>
        <end position="114"/>
    </location>
</feature>
<dbReference type="RefSeq" id="WP_181909459.1">
    <property type="nucleotide sequence ID" value="NZ_QTTN01000007.1"/>
</dbReference>
<dbReference type="InterPro" id="IPR048147">
    <property type="entry name" value="CBO0543-like"/>
</dbReference>
<dbReference type="Proteomes" id="UP000256304">
    <property type="component" value="Unassembled WGS sequence"/>
</dbReference>
<evidence type="ECO:0000256" key="1">
    <source>
        <dbReference type="SAM" id="Phobius"/>
    </source>
</evidence>
<gene>
    <name evidence="2" type="ORF">A8990_10773</name>
</gene>